<organism evidence="1 2">
    <name type="scientific">Phocaeicola dorei</name>
    <dbReference type="NCBI Taxonomy" id="357276"/>
    <lineage>
        <taxon>Bacteria</taxon>
        <taxon>Pseudomonadati</taxon>
        <taxon>Bacteroidota</taxon>
        <taxon>Bacteroidia</taxon>
        <taxon>Bacteroidales</taxon>
        <taxon>Bacteroidaceae</taxon>
        <taxon>Phocaeicola</taxon>
    </lineage>
</organism>
<evidence type="ECO:0000313" key="2">
    <source>
        <dbReference type="Proteomes" id="UP000294527"/>
    </source>
</evidence>
<evidence type="ECO:0000313" key="1">
    <source>
        <dbReference type="EMBL" id="TDA77136.1"/>
    </source>
</evidence>
<accession>A0A4R4GJV6</accession>
<dbReference type="RefSeq" id="WP_132140712.1">
    <property type="nucleotide sequence ID" value="NZ_SLTU01000001.1"/>
</dbReference>
<protein>
    <recommendedName>
        <fullName evidence="3">Fimbrillin family protein</fullName>
    </recommendedName>
</protein>
<dbReference type="AlphaFoldDB" id="A0A4R4GJV6"/>
<dbReference type="InterPro" id="IPR025049">
    <property type="entry name" value="Mfa-like_1"/>
</dbReference>
<sequence>MKNILSLSLAFAVICFPSCSDKDEPKEKDVFLELVTEIQTRSTVVKMEFVDDDQMLVDAGGISITGTYSSGKWLLNPQVSLTSGETLGVTAIYPCMGTDITAIPVDIKKQIDCLYGTATATSSLPAARLNMEHALSSLAFNIQGSGTAEKVSFLLPSEGVLNAKTGNLKSGEKKLQELLINRNMNAEGWTKEVPDVFVIPFSDLTELTVTVDGRDYPVKIKQEIAQGRKYIFHLIYTGSSIYPVGVEQVPMDQYTDREQSDIRKNDLSITYFSEHTFQVNAPVIDAIAGTICWGDGTGESYAPAGVHDYAPGNHVMILETVGCADSFTISNIEYMEEINLSDF</sequence>
<comment type="caution">
    <text evidence="1">The sequence shown here is derived from an EMBL/GenBank/DDBJ whole genome shotgun (WGS) entry which is preliminary data.</text>
</comment>
<reference evidence="1 2" key="1">
    <citation type="journal article" date="2019" name="Nat. Microbiol.">
        <title>Genomic variation and strain-specific functional adaptation in the human gut microbiome during early life.</title>
        <authorList>
            <person name="Vatanen T."/>
            <person name="Plichta D.R."/>
            <person name="Somani J."/>
            <person name="Munch P.C."/>
            <person name="Arthur T.D."/>
            <person name="Hall A.B."/>
            <person name="Rudolf S."/>
            <person name="Oakeley E.J."/>
            <person name="Ke X."/>
            <person name="Young R.A."/>
            <person name="Haiser H.J."/>
            <person name="Kolde R."/>
            <person name="Yassour M."/>
            <person name="Luopajarvi K."/>
            <person name="Siljander H."/>
            <person name="Virtanen S.M."/>
            <person name="Ilonen J."/>
            <person name="Uibo R."/>
            <person name="Tillmann V."/>
            <person name="Mokurov S."/>
            <person name="Dorshakova N."/>
            <person name="Porter J.A."/>
            <person name="McHardy A.C."/>
            <person name="Lahdesmaki H."/>
            <person name="Vlamakis H."/>
            <person name="Huttenhower C."/>
            <person name="Knip M."/>
            <person name="Xavier R.J."/>
        </authorList>
    </citation>
    <scope>NUCLEOTIDE SEQUENCE [LARGE SCALE GENOMIC DNA]</scope>
    <source>
        <strain evidence="1 2">RJX1047</strain>
    </source>
</reference>
<gene>
    <name evidence="1" type="ORF">E1I98_12720</name>
</gene>
<proteinExistence type="predicted"/>
<evidence type="ECO:0008006" key="3">
    <source>
        <dbReference type="Google" id="ProtNLM"/>
    </source>
</evidence>
<name>A0A4R4GJV6_9BACT</name>
<dbReference type="Pfam" id="PF13149">
    <property type="entry name" value="Mfa_like_1"/>
    <property type="match status" value="1"/>
</dbReference>
<dbReference type="Proteomes" id="UP000294527">
    <property type="component" value="Unassembled WGS sequence"/>
</dbReference>
<dbReference type="EMBL" id="SLTU01000001">
    <property type="protein sequence ID" value="TDA77136.1"/>
    <property type="molecule type" value="Genomic_DNA"/>
</dbReference>